<sequence length="171" mass="18615">MTYRSSMECAFNAAENMLKQGHIAHRSSARKITYFVTDSDLIGSLPAADQFKANDGIINVNNFIKAGEVRPGLFAPASPANCYCRKEAGFTPYANYNKDPTKPASGGCFKAINSNYKFEDAKKKCTQLGSGLLDSRQEQGNFCAKMYAVACNYAGPFVCEFPPCEAGNQIC</sequence>
<evidence type="ECO:0000313" key="2">
    <source>
        <dbReference type="Proteomes" id="UP000005239"/>
    </source>
</evidence>
<dbReference type="SUPFAM" id="SSF56436">
    <property type="entry name" value="C-type lectin-like"/>
    <property type="match status" value="1"/>
</dbReference>
<evidence type="ECO:0000313" key="1">
    <source>
        <dbReference type="EnsemblMetazoa" id="PPA44220.1"/>
    </source>
</evidence>
<proteinExistence type="predicted"/>
<protein>
    <submittedName>
        <fullName evidence="1">Uncharacterized protein</fullName>
    </submittedName>
</protein>
<reference evidence="1" key="2">
    <citation type="submission" date="2022-06" db="UniProtKB">
        <authorList>
            <consortium name="EnsemblMetazoa"/>
        </authorList>
    </citation>
    <scope>IDENTIFICATION</scope>
    <source>
        <strain evidence="1">PS312</strain>
    </source>
</reference>
<gene>
    <name evidence="1" type="primary">WBGene00282589</name>
</gene>
<dbReference type="PANTHER" id="PTHR31024">
    <property type="entry name" value="C-TYPE LECTIN"/>
    <property type="match status" value="1"/>
</dbReference>
<accession>A0A8R1YZC7</accession>
<dbReference type="PANTHER" id="PTHR31024:SF3">
    <property type="entry name" value="C-TYPE LECTIN-RELATED"/>
    <property type="match status" value="1"/>
</dbReference>
<dbReference type="InterPro" id="IPR016187">
    <property type="entry name" value="CTDL_fold"/>
</dbReference>
<reference evidence="2" key="1">
    <citation type="journal article" date="2008" name="Nat. Genet.">
        <title>The Pristionchus pacificus genome provides a unique perspective on nematode lifestyle and parasitism.</title>
        <authorList>
            <person name="Dieterich C."/>
            <person name="Clifton S.W."/>
            <person name="Schuster L.N."/>
            <person name="Chinwalla A."/>
            <person name="Delehaunty K."/>
            <person name="Dinkelacker I."/>
            <person name="Fulton L."/>
            <person name="Fulton R."/>
            <person name="Godfrey J."/>
            <person name="Minx P."/>
            <person name="Mitreva M."/>
            <person name="Roeseler W."/>
            <person name="Tian H."/>
            <person name="Witte H."/>
            <person name="Yang S.P."/>
            <person name="Wilson R.K."/>
            <person name="Sommer R.J."/>
        </authorList>
    </citation>
    <scope>NUCLEOTIDE SEQUENCE [LARGE SCALE GENOMIC DNA]</scope>
    <source>
        <strain evidence="2">PS312</strain>
    </source>
</reference>
<dbReference type="Proteomes" id="UP000005239">
    <property type="component" value="Unassembled WGS sequence"/>
</dbReference>
<keyword evidence="2" id="KW-1185">Reference proteome</keyword>
<dbReference type="EnsemblMetazoa" id="PPA44220.1">
    <property type="protein sequence ID" value="PPA44220.1"/>
    <property type="gene ID" value="WBGene00282589"/>
</dbReference>
<dbReference type="AlphaFoldDB" id="A0A2A6CY12"/>
<name>A0A2A6CY12_PRIPA</name>
<organism evidence="1 2">
    <name type="scientific">Pristionchus pacificus</name>
    <name type="common">Parasitic nematode worm</name>
    <dbReference type="NCBI Taxonomy" id="54126"/>
    <lineage>
        <taxon>Eukaryota</taxon>
        <taxon>Metazoa</taxon>
        <taxon>Ecdysozoa</taxon>
        <taxon>Nematoda</taxon>
        <taxon>Chromadorea</taxon>
        <taxon>Rhabditida</taxon>
        <taxon>Rhabditina</taxon>
        <taxon>Diplogasteromorpha</taxon>
        <taxon>Diplogasteroidea</taxon>
        <taxon>Neodiplogasteridae</taxon>
        <taxon>Pristionchus</taxon>
    </lineage>
</organism>
<accession>A0A2A6CY12</accession>